<dbReference type="EMBL" id="CAJVCH010278652">
    <property type="protein sequence ID" value="CAG7734922.1"/>
    <property type="molecule type" value="Genomic_DNA"/>
</dbReference>
<accession>A0A8J2KC56</accession>
<evidence type="ECO:0000313" key="3">
    <source>
        <dbReference type="Proteomes" id="UP000708208"/>
    </source>
</evidence>
<feature type="compositionally biased region" description="Polar residues" evidence="1">
    <location>
        <begin position="38"/>
        <end position="57"/>
    </location>
</feature>
<dbReference type="Proteomes" id="UP000708208">
    <property type="component" value="Unassembled WGS sequence"/>
</dbReference>
<feature type="compositionally biased region" description="Basic and acidic residues" evidence="1">
    <location>
        <begin position="70"/>
        <end position="81"/>
    </location>
</feature>
<comment type="caution">
    <text evidence="2">The sequence shown here is derived from an EMBL/GenBank/DDBJ whole genome shotgun (WGS) entry which is preliminary data.</text>
</comment>
<reference evidence="2" key="1">
    <citation type="submission" date="2021-06" db="EMBL/GenBank/DDBJ databases">
        <authorList>
            <person name="Hodson N. C."/>
            <person name="Mongue J. A."/>
            <person name="Jaron S. K."/>
        </authorList>
    </citation>
    <scope>NUCLEOTIDE SEQUENCE</scope>
</reference>
<keyword evidence="3" id="KW-1185">Reference proteome</keyword>
<feature type="region of interest" description="Disordered" evidence="1">
    <location>
        <begin position="182"/>
        <end position="206"/>
    </location>
</feature>
<gene>
    <name evidence="2" type="ORF">AFUS01_LOCUS23282</name>
</gene>
<name>A0A8J2KC56_9HEXA</name>
<feature type="region of interest" description="Disordered" evidence="1">
    <location>
        <begin position="1"/>
        <end position="102"/>
    </location>
</feature>
<evidence type="ECO:0000256" key="1">
    <source>
        <dbReference type="SAM" id="MobiDB-lite"/>
    </source>
</evidence>
<sequence>MSSNRGSRGGRGSSSSLNRSNSGSGNNLESLEDYRRNIGSNSASGQQSSPRASQIPQRQPRDAAVACTQRIHDTFPRRRNENNNTSSEVPRKQARLNDDEEVGQNRVEIGEQASLNMQQAISNLAALNTNEHAQSLQNESEPPVPNANIDANPMQQLLDELDAIAANPNILRRIPSNENLATGQNVQSGAIPNVSSDPRSLSSRETVRVETTVEEIDLRRVSG</sequence>
<proteinExistence type="predicted"/>
<feature type="compositionally biased region" description="Polar residues" evidence="1">
    <location>
        <begin position="182"/>
        <end position="203"/>
    </location>
</feature>
<feature type="compositionally biased region" description="Low complexity" evidence="1">
    <location>
        <begin position="13"/>
        <end position="28"/>
    </location>
</feature>
<protein>
    <submittedName>
        <fullName evidence="2">Uncharacterized protein</fullName>
    </submittedName>
</protein>
<organism evidence="2 3">
    <name type="scientific">Allacma fusca</name>
    <dbReference type="NCBI Taxonomy" id="39272"/>
    <lineage>
        <taxon>Eukaryota</taxon>
        <taxon>Metazoa</taxon>
        <taxon>Ecdysozoa</taxon>
        <taxon>Arthropoda</taxon>
        <taxon>Hexapoda</taxon>
        <taxon>Collembola</taxon>
        <taxon>Symphypleona</taxon>
        <taxon>Sminthuridae</taxon>
        <taxon>Allacma</taxon>
    </lineage>
</organism>
<evidence type="ECO:0000313" key="2">
    <source>
        <dbReference type="EMBL" id="CAG7734922.1"/>
    </source>
</evidence>
<feature type="non-terminal residue" evidence="2">
    <location>
        <position position="223"/>
    </location>
</feature>
<dbReference type="AlphaFoldDB" id="A0A8J2KC56"/>